<evidence type="ECO:0000256" key="7">
    <source>
        <dbReference type="ARBA" id="ARBA00022848"/>
    </source>
</evidence>
<dbReference type="EC" id="1.14.14.17" evidence="4 10"/>
<dbReference type="GO" id="GO:0005789">
    <property type="term" value="C:endoplasmic reticulum membrane"/>
    <property type="evidence" value="ECO:0007669"/>
    <property type="project" value="UniProtKB-SubCell"/>
</dbReference>
<evidence type="ECO:0000256" key="6">
    <source>
        <dbReference type="ARBA" id="ARBA00022827"/>
    </source>
</evidence>
<evidence type="ECO:0000313" key="13">
    <source>
        <dbReference type="Proteomes" id="UP000807469"/>
    </source>
</evidence>
<dbReference type="PANTHER" id="PTHR10835:SF0">
    <property type="entry name" value="SQUALENE MONOOXYGENASE"/>
    <property type="match status" value="1"/>
</dbReference>
<dbReference type="GO" id="GO:0050660">
    <property type="term" value="F:flavin adenine dinucleotide binding"/>
    <property type="evidence" value="ECO:0007669"/>
    <property type="project" value="UniProtKB-UniRule"/>
</dbReference>
<comment type="caution">
    <text evidence="12">The sequence shown here is derived from an EMBL/GenBank/DDBJ whole genome shotgun (WGS) entry which is preliminary data.</text>
</comment>
<feature type="transmembrane region" description="Helical" evidence="10">
    <location>
        <begin position="508"/>
        <end position="527"/>
    </location>
</feature>
<keyword evidence="9 10" id="KW-0472">Membrane</keyword>
<protein>
    <recommendedName>
        <fullName evidence="4 10">Squalene monooxygenase</fullName>
        <ecNumber evidence="4 10">1.14.14.17</ecNumber>
    </recommendedName>
</protein>
<keyword evidence="10" id="KW-1133">Transmembrane helix</keyword>
<dbReference type="InterPro" id="IPR013698">
    <property type="entry name" value="Squalene_epoxidase"/>
</dbReference>
<dbReference type="PRINTS" id="PR00420">
    <property type="entry name" value="RNGMNOXGNASE"/>
</dbReference>
<dbReference type="OrthoDB" id="1678617at2759"/>
<comment type="function">
    <text evidence="10">Catalyzes the stereospecific oxidation of squalene to (S)-2,3-epoxysqualene, and is considered to be a rate-limiting enzyme in steroid biosynthesis.</text>
</comment>
<dbReference type="GO" id="GO:0006696">
    <property type="term" value="P:ergosterol biosynthetic process"/>
    <property type="evidence" value="ECO:0007669"/>
    <property type="project" value="TreeGrafter"/>
</dbReference>
<evidence type="ECO:0000259" key="11">
    <source>
        <dbReference type="Pfam" id="PF08491"/>
    </source>
</evidence>
<keyword evidence="10" id="KW-0812">Transmembrane</keyword>
<proteinExistence type="inferred from homology"/>
<gene>
    <name evidence="12" type="ORF">BDN70DRAFT_852319</name>
</gene>
<dbReference type="PANTHER" id="PTHR10835">
    <property type="entry name" value="SQUALENE MONOOXYGENASE"/>
    <property type="match status" value="1"/>
</dbReference>
<keyword evidence="7" id="KW-0492">Microsome</keyword>
<evidence type="ECO:0000256" key="5">
    <source>
        <dbReference type="ARBA" id="ARBA00022630"/>
    </source>
</evidence>
<dbReference type="EMBL" id="MU155158">
    <property type="protein sequence ID" value="KAF9483043.1"/>
    <property type="molecule type" value="Genomic_DNA"/>
</dbReference>
<reference evidence="12" key="1">
    <citation type="submission" date="2020-11" db="EMBL/GenBank/DDBJ databases">
        <authorList>
            <consortium name="DOE Joint Genome Institute"/>
            <person name="Ahrendt S."/>
            <person name="Riley R."/>
            <person name="Andreopoulos W."/>
            <person name="Labutti K."/>
            <person name="Pangilinan J."/>
            <person name="Ruiz-Duenas F.J."/>
            <person name="Barrasa J.M."/>
            <person name="Sanchez-Garcia M."/>
            <person name="Camarero S."/>
            <person name="Miyauchi S."/>
            <person name="Serrano A."/>
            <person name="Linde D."/>
            <person name="Babiker R."/>
            <person name="Drula E."/>
            <person name="Ayuso-Fernandez I."/>
            <person name="Pacheco R."/>
            <person name="Padilla G."/>
            <person name="Ferreira P."/>
            <person name="Barriuso J."/>
            <person name="Kellner H."/>
            <person name="Castanera R."/>
            <person name="Alfaro M."/>
            <person name="Ramirez L."/>
            <person name="Pisabarro A.G."/>
            <person name="Kuo A."/>
            <person name="Tritt A."/>
            <person name="Lipzen A."/>
            <person name="He G."/>
            <person name="Yan M."/>
            <person name="Ng V."/>
            <person name="Cullen D."/>
            <person name="Martin F."/>
            <person name="Rosso M.-N."/>
            <person name="Henrissat B."/>
            <person name="Hibbett D."/>
            <person name="Martinez A.T."/>
            <person name="Grigoriev I.V."/>
        </authorList>
    </citation>
    <scope>NUCLEOTIDE SEQUENCE</scope>
    <source>
        <strain evidence="12">CIRM-BRFM 674</strain>
    </source>
</reference>
<dbReference type="InterPro" id="IPR040125">
    <property type="entry name" value="Squalene_monox"/>
</dbReference>
<dbReference type="GO" id="GO:0004506">
    <property type="term" value="F:squalene monooxygenase activity"/>
    <property type="evidence" value="ECO:0007669"/>
    <property type="project" value="UniProtKB-UniRule"/>
</dbReference>
<evidence type="ECO:0000256" key="2">
    <source>
        <dbReference type="ARBA" id="ARBA00004154"/>
    </source>
</evidence>
<evidence type="ECO:0000256" key="4">
    <source>
        <dbReference type="ARBA" id="ARBA00012312"/>
    </source>
</evidence>
<name>A0A9P5Z9G3_9AGAR</name>
<dbReference type="AlphaFoldDB" id="A0A9P5Z9G3"/>
<evidence type="ECO:0000256" key="9">
    <source>
        <dbReference type="ARBA" id="ARBA00023136"/>
    </source>
</evidence>
<dbReference type="Proteomes" id="UP000807469">
    <property type="component" value="Unassembled WGS sequence"/>
</dbReference>
<comment type="cofactor">
    <cofactor evidence="1 10">
        <name>FAD</name>
        <dbReference type="ChEBI" id="CHEBI:57692"/>
    </cofactor>
</comment>
<keyword evidence="8 10" id="KW-0560">Oxidoreductase</keyword>
<keyword evidence="10" id="KW-0256">Endoplasmic reticulum</keyword>
<keyword evidence="13" id="KW-1185">Reference proteome</keyword>
<evidence type="ECO:0000256" key="3">
    <source>
        <dbReference type="ARBA" id="ARBA00008802"/>
    </source>
</evidence>
<feature type="transmembrane region" description="Helical" evidence="10">
    <location>
        <begin position="477"/>
        <end position="496"/>
    </location>
</feature>
<evidence type="ECO:0000313" key="12">
    <source>
        <dbReference type="EMBL" id="KAF9483043.1"/>
    </source>
</evidence>
<comment type="catalytic activity">
    <reaction evidence="10">
        <text>squalene + reduced [NADPH--hemoprotein reductase] + O2 = (S)-2,3-epoxysqualene + oxidized [NADPH--hemoprotein reductase] + H2O + H(+)</text>
        <dbReference type="Rhea" id="RHEA:25282"/>
        <dbReference type="Rhea" id="RHEA-COMP:11964"/>
        <dbReference type="Rhea" id="RHEA-COMP:11965"/>
        <dbReference type="ChEBI" id="CHEBI:15377"/>
        <dbReference type="ChEBI" id="CHEBI:15378"/>
        <dbReference type="ChEBI" id="CHEBI:15379"/>
        <dbReference type="ChEBI" id="CHEBI:15440"/>
        <dbReference type="ChEBI" id="CHEBI:15441"/>
        <dbReference type="ChEBI" id="CHEBI:57618"/>
        <dbReference type="ChEBI" id="CHEBI:58210"/>
        <dbReference type="EC" id="1.14.14.17"/>
    </reaction>
</comment>
<evidence type="ECO:0000256" key="1">
    <source>
        <dbReference type="ARBA" id="ARBA00001974"/>
    </source>
</evidence>
<feature type="domain" description="Squalene epoxidase" evidence="11">
    <location>
        <begin position="165"/>
        <end position="433"/>
    </location>
</feature>
<dbReference type="Gene3D" id="3.50.50.60">
    <property type="entry name" value="FAD/NAD(P)-binding domain"/>
    <property type="match status" value="1"/>
</dbReference>
<evidence type="ECO:0000256" key="8">
    <source>
        <dbReference type="ARBA" id="ARBA00023002"/>
    </source>
</evidence>
<dbReference type="Pfam" id="PF08491">
    <property type="entry name" value="SE"/>
    <property type="match status" value="1"/>
</dbReference>
<sequence length="538" mass="58049">MAQAPTSYDVIIVGAGVAGCALAHGLSTLPRSSATPLRIAVVERSLAEPDRIVGELLQPGGVMALESLGLEGCLEGIDAVTVKGYCVVEDGKSVHIPYPGSYEGRSFHHGRFIMKLREAARKARGVELIEGTVTGLIEADYTGAIVGATVSRKNAAGADVKETLFAGLVIVADGCFSNFRSSVMGAAAVKPELKSYFVGAILEDARLPIPNHGTVALVKGFGPVLLYQISEHDTRMLVDVKGRLPSDVKGHILKNIVPQLPSALHLPIQKALDHKDRLKSMPNSFLPPIEQGTARSKEGAILIGDSWNMRHPLTGGGMTVAFHDVVVLRELLGSVEDFKDWKQVKKALHRWHWDRKPLSSTVNILSVALYDLFGADGEELQVLRTGCFKYFERGGECINGPVSLLSAIAPSPALLAYHFFSVAFYSIWVMFTHPHPVSPPPSHSNSSSKSNSADDKPVYETPSVLQYPALFVKSISVFWTACIVFGPLLWSELRWWAASDTSSSRNQFFILSLVPLLLLLAAVNYGIPGLGLLGLGVL</sequence>
<comment type="subcellular location">
    <subcellularLocation>
        <location evidence="10">Endoplasmic reticulum membrane</location>
        <topology evidence="10">Multi-pass membrane protein</topology>
    </subcellularLocation>
    <subcellularLocation>
        <location evidence="2">Microsome membrane</location>
        <topology evidence="2">Multi-pass membrane protein</topology>
    </subcellularLocation>
</comment>
<accession>A0A9P5Z9G3</accession>
<comment type="similarity">
    <text evidence="3 10">Belongs to the squalene monooxygenase family.</text>
</comment>
<keyword evidence="5 10" id="KW-0285">Flavoprotein</keyword>
<organism evidence="12 13">
    <name type="scientific">Pholiota conissans</name>
    <dbReference type="NCBI Taxonomy" id="109636"/>
    <lineage>
        <taxon>Eukaryota</taxon>
        <taxon>Fungi</taxon>
        <taxon>Dikarya</taxon>
        <taxon>Basidiomycota</taxon>
        <taxon>Agaricomycotina</taxon>
        <taxon>Agaricomycetes</taxon>
        <taxon>Agaricomycetidae</taxon>
        <taxon>Agaricales</taxon>
        <taxon>Agaricineae</taxon>
        <taxon>Strophariaceae</taxon>
        <taxon>Pholiota</taxon>
    </lineage>
</organism>
<evidence type="ECO:0000256" key="10">
    <source>
        <dbReference type="RuleBase" id="RU367121"/>
    </source>
</evidence>
<dbReference type="InterPro" id="IPR036188">
    <property type="entry name" value="FAD/NAD-bd_sf"/>
</dbReference>
<dbReference type="SUPFAM" id="SSF51905">
    <property type="entry name" value="FAD/NAD(P)-binding domain"/>
    <property type="match status" value="1"/>
</dbReference>
<keyword evidence="6 10" id="KW-0274">FAD</keyword>